<feature type="compositionally biased region" description="Low complexity" evidence="1">
    <location>
        <begin position="100"/>
        <end position="124"/>
    </location>
</feature>
<protein>
    <submittedName>
        <fullName evidence="2">Uncharacterized protein</fullName>
    </submittedName>
</protein>
<feature type="non-terminal residue" evidence="2">
    <location>
        <position position="124"/>
    </location>
</feature>
<name>A0A1B6GWZ8_9HEMI</name>
<reference evidence="2" key="1">
    <citation type="submission" date="2015-11" db="EMBL/GenBank/DDBJ databases">
        <title>De novo transcriptome assembly of four potential Pierce s Disease insect vectors from Arizona vineyards.</title>
        <authorList>
            <person name="Tassone E.E."/>
        </authorList>
    </citation>
    <scope>NUCLEOTIDE SEQUENCE</scope>
</reference>
<dbReference type="EMBL" id="GECZ01002822">
    <property type="protein sequence ID" value="JAS66947.1"/>
    <property type="molecule type" value="Transcribed_RNA"/>
</dbReference>
<gene>
    <name evidence="2" type="ORF">g.545</name>
</gene>
<organism evidence="2">
    <name type="scientific">Cuerna arida</name>
    <dbReference type="NCBI Taxonomy" id="1464854"/>
    <lineage>
        <taxon>Eukaryota</taxon>
        <taxon>Metazoa</taxon>
        <taxon>Ecdysozoa</taxon>
        <taxon>Arthropoda</taxon>
        <taxon>Hexapoda</taxon>
        <taxon>Insecta</taxon>
        <taxon>Pterygota</taxon>
        <taxon>Neoptera</taxon>
        <taxon>Paraneoptera</taxon>
        <taxon>Hemiptera</taxon>
        <taxon>Auchenorrhyncha</taxon>
        <taxon>Membracoidea</taxon>
        <taxon>Cicadellidae</taxon>
        <taxon>Cicadellinae</taxon>
        <taxon>Proconiini</taxon>
        <taxon>Cuerna</taxon>
    </lineage>
</organism>
<feature type="non-terminal residue" evidence="2">
    <location>
        <position position="1"/>
    </location>
</feature>
<dbReference type="AlphaFoldDB" id="A0A1B6GWZ8"/>
<feature type="region of interest" description="Disordered" evidence="1">
    <location>
        <begin position="99"/>
        <end position="124"/>
    </location>
</feature>
<proteinExistence type="predicted"/>
<accession>A0A1B6GWZ8</accession>
<sequence>ERRILALFQGKIHRLDRNLIQQFFDELAWREEFGANQDQIFKSMIDCIRFHTGQCAHVNFIQFLNEVAKSPQEFLVKHNFNLKSSVTKKNEKNFYISLENSSSSNQNQNTKKRTTTATTTATAT</sequence>
<evidence type="ECO:0000256" key="1">
    <source>
        <dbReference type="SAM" id="MobiDB-lite"/>
    </source>
</evidence>
<evidence type="ECO:0000313" key="2">
    <source>
        <dbReference type="EMBL" id="JAS66947.1"/>
    </source>
</evidence>